<reference evidence="2 3" key="1">
    <citation type="submission" date="2018-08" db="EMBL/GenBank/DDBJ databases">
        <title>Genome and evolution of the arbuscular mycorrhizal fungus Diversispora epigaea (formerly Glomus versiforme) and its bacterial endosymbionts.</title>
        <authorList>
            <person name="Sun X."/>
            <person name="Fei Z."/>
            <person name="Harrison M."/>
        </authorList>
    </citation>
    <scope>NUCLEOTIDE SEQUENCE [LARGE SCALE GENOMIC DNA]</scope>
    <source>
        <strain evidence="2 3">IT104</strain>
    </source>
</reference>
<protein>
    <submittedName>
        <fullName evidence="2">Uncharacterized protein</fullName>
    </submittedName>
</protein>
<dbReference type="EMBL" id="PQFF01000130">
    <property type="protein sequence ID" value="RHZ80073.1"/>
    <property type="molecule type" value="Genomic_DNA"/>
</dbReference>
<evidence type="ECO:0000313" key="2">
    <source>
        <dbReference type="EMBL" id="RHZ80073.1"/>
    </source>
</evidence>
<comment type="caution">
    <text evidence="2">The sequence shown here is derived from an EMBL/GenBank/DDBJ whole genome shotgun (WGS) entry which is preliminary data.</text>
</comment>
<keyword evidence="3" id="KW-1185">Reference proteome</keyword>
<dbReference type="Proteomes" id="UP000266861">
    <property type="component" value="Unassembled WGS sequence"/>
</dbReference>
<accession>A0A397J4S1</accession>
<name>A0A397J4S1_9GLOM</name>
<feature type="compositionally biased region" description="Polar residues" evidence="1">
    <location>
        <begin position="47"/>
        <end position="66"/>
    </location>
</feature>
<dbReference type="AlphaFoldDB" id="A0A397J4S1"/>
<sequence length="122" mass="14265">MRCWNARITHRPTFNELIEECVNTGKIIMKINLKIIMKLQFSRRISKTQTTTDHSKESNSSTSNPDKPTFYALAATIDATRFPASVELWKEYFKLELSYFNMMKAIRAIISLDQQRRDRDGT</sequence>
<proteinExistence type="predicted"/>
<gene>
    <name evidence="2" type="ORF">Glove_139g34</name>
</gene>
<organism evidence="2 3">
    <name type="scientific">Diversispora epigaea</name>
    <dbReference type="NCBI Taxonomy" id="1348612"/>
    <lineage>
        <taxon>Eukaryota</taxon>
        <taxon>Fungi</taxon>
        <taxon>Fungi incertae sedis</taxon>
        <taxon>Mucoromycota</taxon>
        <taxon>Glomeromycotina</taxon>
        <taxon>Glomeromycetes</taxon>
        <taxon>Diversisporales</taxon>
        <taxon>Diversisporaceae</taxon>
        <taxon>Diversispora</taxon>
    </lineage>
</organism>
<evidence type="ECO:0000313" key="3">
    <source>
        <dbReference type="Proteomes" id="UP000266861"/>
    </source>
</evidence>
<feature type="region of interest" description="Disordered" evidence="1">
    <location>
        <begin position="47"/>
        <end position="67"/>
    </location>
</feature>
<dbReference type="OrthoDB" id="28112at2759"/>
<evidence type="ECO:0000256" key="1">
    <source>
        <dbReference type="SAM" id="MobiDB-lite"/>
    </source>
</evidence>